<evidence type="ECO:0000313" key="3">
    <source>
        <dbReference type="EMBL" id="QOC69404.1"/>
    </source>
</evidence>
<accession>A0A7L7T815</accession>
<keyword evidence="3" id="KW-0407">Ion channel</keyword>
<feature type="transmembrane region" description="Helical" evidence="1">
    <location>
        <begin position="136"/>
        <end position="156"/>
    </location>
</feature>
<evidence type="ECO:0000259" key="2">
    <source>
        <dbReference type="Pfam" id="PF07885"/>
    </source>
</evidence>
<keyword evidence="1" id="KW-0472">Membrane</keyword>
<protein>
    <submittedName>
        <fullName evidence="3">Putative potassium channel</fullName>
    </submittedName>
</protein>
<dbReference type="SUPFAM" id="SSF81324">
    <property type="entry name" value="Voltage-gated potassium channels"/>
    <property type="match status" value="1"/>
</dbReference>
<dbReference type="Gene3D" id="1.10.287.70">
    <property type="match status" value="1"/>
</dbReference>
<name>A0A7L7T815_9VIRU</name>
<proteinExistence type="predicted"/>
<evidence type="ECO:0000256" key="1">
    <source>
        <dbReference type="SAM" id="Phobius"/>
    </source>
</evidence>
<keyword evidence="3" id="KW-0406">Ion transport</keyword>
<keyword evidence="1" id="KW-1133">Transmembrane helix</keyword>
<sequence>MSDIFYNIKTNFQNNISYFNKIQILFFLMFVFSLLYMLLDDEHFEGVNKFKEIVKEEVIKDKAKQEIKENYDNLKEYYNDNKIINKTKFSENNSNNIIEEKVIDEAAKKTEQEVKKEELSIEKVEPNLIKKYFDRLYFAIITGCLLGYGDIFPVTYTSKTLAGIQGLLTVSLIIY</sequence>
<feature type="transmembrane region" description="Helical" evidence="1">
    <location>
        <begin position="22"/>
        <end position="39"/>
    </location>
</feature>
<dbReference type="GO" id="GO:0034220">
    <property type="term" value="P:monoatomic ion transmembrane transport"/>
    <property type="evidence" value="ECO:0007669"/>
    <property type="project" value="UniProtKB-KW"/>
</dbReference>
<dbReference type="EMBL" id="MT926121">
    <property type="protein sequence ID" value="QOC69404.1"/>
    <property type="molecule type" value="Genomic_DNA"/>
</dbReference>
<keyword evidence="3" id="KW-0813">Transport</keyword>
<reference evidence="3" key="1">
    <citation type="thesis" date="2018" institute="University of Hawaii at Manoa">
        <title>Cultivation and Characterization of Viruses Infecting Eukaryotic Phytoplankton from the Tropical North Pacific Ocean.</title>
        <authorList>
            <person name="Schvarcz C.R."/>
        </authorList>
    </citation>
    <scope>NUCLEOTIDE SEQUENCE</scope>
    <source>
        <strain evidence="3">CsV-KB1</strain>
    </source>
</reference>
<reference evidence="3" key="2">
    <citation type="submission" date="2020-08" db="EMBL/GenBank/DDBJ databases">
        <authorList>
            <person name="Schvarcz C.R."/>
            <person name="Steward G.F."/>
        </authorList>
    </citation>
    <scope>NUCLEOTIDE SEQUENCE</scope>
    <source>
        <strain evidence="3">CsV-KB1</strain>
    </source>
</reference>
<feature type="domain" description="Potassium channel" evidence="2">
    <location>
        <begin position="131"/>
        <end position="175"/>
    </location>
</feature>
<keyword evidence="1" id="KW-0812">Transmembrane</keyword>
<dbReference type="InterPro" id="IPR013099">
    <property type="entry name" value="K_chnl_dom"/>
</dbReference>
<dbReference type="Pfam" id="PF07885">
    <property type="entry name" value="Ion_trans_2"/>
    <property type="match status" value="1"/>
</dbReference>
<organism evidence="3">
    <name type="scientific">Chrysochromulina virus CsV-KB1</name>
    <dbReference type="NCBI Taxonomy" id="2775154"/>
    <lineage>
        <taxon>Viruses</taxon>
    </lineage>
</organism>